<reference evidence="2 3" key="1">
    <citation type="submission" date="2020-08" db="EMBL/GenBank/DDBJ databases">
        <title>Sequencing the genomes of 1000 actinobacteria strains.</title>
        <authorList>
            <person name="Klenk H.-P."/>
        </authorList>
    </citation>
    <scope>NUCLEOTIDE SEQUENCE [LARGE SCALE GENOMIC DNA]</scope>
    <source>
        <strain evidence="2 3">DSM 23889</strain>
    </source>
</reference>
<evidence type="ECO:0000256" key="1">
    <source>
        <dbReference type="SAM" id="Phobius"/>
    </source>
</evidence>
<feature type="transmembrane region" description="Helical" evidence="1">
    <location>
        <begin position="6"/>
        <end position="27"/>
    </location>
</feature>
<organism evidence="2 3">
    <name type="scientific">Microcella frigidaquae</name>
    <dbReference type="NCBI Taxonomy" id="424758"/>
    <lineage>
        <taxon>Bacteria</taxon>
        <taxon>Bacillati</taxon>
        <taxon>Actinomycetota</taxon>
        <taxon>Actinomycetes</taxon>
        <taxon>Micrococcales</taxon>
        <taxon>Microbacteriaceae</taxon>
        <taxon>Microcella</taxon>
    </lineage>
</organism>
<keyword evidence="1" id="KW-0812">Transmembrane</keyword>
<comment type="caution">
    <text evidence="2">The sequence shown here is derived from an EMBL/GenBank/DDBJ whole genome shotgun (WGS) entry which is preliminary data.</text>
</comment>
<proteinExistence type="predicted"/>
<keyword evidence="1" id="KW-0472">Membrane</keyword>
<accession>A0A840XNF2</accession>
<dbReference type="EMBL" id="JACHBS010000001">
    <property type="protein sequence ID" value="MBB5618138.1"/>
    <property type="molecule type" value="Genomic_DNA"/>
</dbReference>
<gene>
    <name evidence="2" type="ORF">BJ959_001634</name>
</gene>
<keyword evidence="3" id="KW-1185">Reference proteome</keyword>
<protein>
    <submittedName>
        <fullName evidence="2">Putative membrane protein YhiD involved in acid resistance</fullName>
    </submittedName>
</protein>
<sequence length="29" mass="3162">MTSRMIWMYAAIGILVFLGAMFLGLALNG</sequence>
<evidence type="ECO:0000313" key="3">
    <source>
        <dbReference type="Proteomes" id="UP000552883"/>
    </source>
</evidence>
<dbReference type="AlphaFoldDB" id="A0A840XNF2"/>
<evidence type="ECO:0000313" key="2">
    <source>
        <dbReference type="EMBL" id="MBB5618138.1"/>
    </source>
</evidence>
<keyword evidence="1" id="KW-1133">Transmembrane helix</keyword>
<name>A0A840XNF2_9MICO</name>
<dbReference type="Proteomes" id="UP000552883">
    <property type="component" value="Unassembled WGS sequence"/>
</dbReference>